<evidence type="ECO:0000256" key="4">
    <source>
        <dbReference type="SAM" id="SignalP"/>
    </source>
</evidence>
<feature type="repeat" description="ANK" evidence="3">
    <location>
        <begin position="438"/>
        <end position="466"/>
    </location>
</feature>
<name>A0A2J7TCG8_METSI</name>
<dbReference type="Gene3D" id="1.25.40.20">
    <property type="entry name" value="Ankyrin repeat-containing domain"/>
    <property type="match status" value="1"/>
</dbReference>
<protein>
    <recommendedName>
        <fullName evidence="5">Solute-binding protein family 3/N-terminal domain-containing protein</fullName>
    </recommendedName>
</protein>
<sequence length="581" mass="62639">MKTVSFLPLLCVLSGSLPASHALAQAAPNNKPFEEFSQIERDAAKAAARKAHFSSFRVCGDPGNMPFSNIAEEGFENKIANVIAKALGVRATYFWRPYIERGMTRQTFETNDCDILMNVPAGYESALTTFPLYRSTYVFASRTDRGYDFKGLSDPRLKSLQIGVYELSAVRQSLADHGVVKNVHVHEVSHDGDLAPEHQPWRQVQEVADGKLDVAAVWGPFAGWALAQGAPLTIQPTNLMDNVIPMEFDIAIGVRKTDAITKYAIENALNAHRDEIRKILQDYGVPLVECSDCLVPGPIKAHGIYTAPMVSAEELEKLRRERPAITREQLDEWLADGADVDGEFNNAVLASDNNRLEYLLGKGAGINKKDPQGYTPLTAAVRLGALSTTQFLLDHRADVEAADSDGWTPLLHAILRNDVAGIQLLLSRGANVETPAPGGFTPLSIAIEEKKYDAAKALIDSGARVDEPVGAKKITPLMIASSEPPPESRVQKLTQSLNSVEIARALLAKGANVNATSAEGVTALMIAAARDNAPMIGLLIQASAAADMQSADGETARDIAAKNGGTSATRMLDLFAKTSTK</sequence>
<dbReference type="InterPro" id="IPR002110">
    <property type="entry name" value="Ankyrin_rpt"/>
</dbReference>
<evidence type="ECO:0000313" key="6">
    <source>
        <dbReference type="EMBL" id="PNG24461.1"/>
    </source>
</evidence>
<dbReference type="InterPro" id="IPR022448">
    <property type="entry name" value="Quinoprotein_dehydrogenase"/>
</dbReference>
<feature type="signal peptide" evidence="4">
    <location>
        <begin position="1"/>
        <end position="24"/>
    </location>
</feature>
<dbReference type="Pfam" id="PF12796">
    <property type="entry name" value="Ank_2"/>
    <property type="match status" value="2"/>
</dbReference>
<feature type="repeat" description="ANK" evidence="3">
    <location>
        <begin position="372"/>
        <end position="404"/>
    </location>
</feature>
<evidence type="ECO:0000256" key="3">
    <source>
        <dbReference type="PROSITE-ProRule" id="PRU00023"/>
    </source>
</evidence>
<dbReference type="SMART" id="SM00062">
    <property type="entry name" value="PBPb"/>
    <property type="match status" value="1"/>
</dbReference>
<dbReference type="PROSITE" id="PS50088">
    <property type="entry name" value="ANK_REPEAT"/>
    <property type="match status" value="4"/>
</dbReference>
<evidence type="ECO:0000259" key="5">
    <source>
        <dbReference type="SMART" id="SM00062"/>
    </source>
</evidence>
<evidence type="ECO:0000256" key="2">
    <source>
        <dbReference type="ARBA" id="ARBA00023043"/>
    </source>
</evidence>
<proteinExistence type="predicted"/>
<dbReference type="Proteomes" id="UP000236286">
    <property type="component" value="Unassembled WGS sequence"/>
</dbReference>
<feature type="domain" description="Solute-binding protein family 3/N-terminal" evidence="5">
    <location>
        <begin position="55"/>
        <end position="287"/>
    </location>
</feature>
<feature type="repeat" description="ANK" evidence="3">
    <location>
        <begin position="405"/>
        <end position="437"/>
    </location>
</feature>
<gene>
    <name evidence="6" type="ORF">CR492_18690</name>
</gene>
<evidence type="ECO:0000313" key="7">
    <source>
        <dbReference type="Proteomes" id="UP000236286"/>
    </source>
</evidence>
<dbReference type="PROSITE" id="PS50297">
    <property type="entry name" value="ANK_REP_REGION"/>
    <property type="match status" value="3"/>
</dbReference>
<keyword evidence="2 3" id="KW-0040">ANK repeat</keyword>
<accession>A0A2J7TCG8</accession>
<feature type="chain" id="PRO_5014430834" description="Solute-binding protein family 3/N-terminal domain-containing protein" evidence="4">
    <location>
        <begin position="25"/>
        <end position="581"/>
    </location>
</feature>
<dbReference type="InterPro" id="IPR036770">
    <property type="entry name" value="Ankyrin_rpt-contain_sf"/>
</dbReference>
<dbReference type="PANTHER" id="PTHR24126:SF14">
    <property type="entry name" value="ANK_REP_REGION DOMAIN-CONTAINING PROTEIN"/>
    <property type="match status" value="1"/>
</dbReference>
<comment type="caution">
    <text evidence="6">The sequence shown here is derived from an EMBL/GenBank/DDBJ whole genome shotgun (WGS) entry which is preliminary data.</text>
</comment>
<keyword evidence="4" id="KW-0732">Signal</keyword>
<dbReference type="InterPro" id="IPR001638">
    <property type="entry name" value="Solute-binding_3/MltF_N"/>
</dbReference>
<feature type="repeat" description="ANK" evidence="3">
    <location>
        <begin position="519"/>
        <end position="551"/>
    </location>
</feature>
<keyword evidence="1" id="KW-0677">Repeat</keyword>
<evidence type="ECO:0000256" key="1">
    <source>
        <dbReference type="ARBA" id="ARBA00022737"/>
    </source>
</evidence>
<dbReference type="AlphaFoldDB" id="A0A2J7TCG8"/>
<dbReference type="EMBL" id="PDZR01000032">
    <property type="protein sequence ID" value="PNG24461.1"/>
    <property type="molecule type" value="Genomic_DNA"/>
</dbReference>
<organism evidence="6 7">
    <name type="scientific">Methylocella silvestris</name>
    <dbReference type="NCBI Taxonomy" id="199596"/>
    <lineage>
        <taxon>Bacteria</taxon>
        <taxon>Pseudomonadati</taxon>
        <taxon>Pseudomonadota</taxon>
        <taxon>Alphaproteobacteria</taxon>
        <taxon>Hyphomicrobiales</taxon>
        <taxon>Beijerinckiaceae</taxon>
        <taxon>Methylocella</taxon>
    </lineage>
</organism>
<dbReference type="SUPFAM" id="SSF53850">
    <property type="entry name" value="Periplasmic binding protein-like II"/>
    <property type="match status" value="1"/>
</dbReference>
<dbReference type="NCBIfam" id="TIGR03871">
    <property type="entry name" value="ABC_peri_MoxJ_2"/>
    <property type="match status" value="1"/>
</dbReference>
<dbReference type="OrthoDB" id="176845at2"/>
<reference evidence="6 7" key="1">
    <citation type="submission" date="2017-10" db="EMBL/GenBank/DDBJ databases">
        <title>Genome announcement of Methylocella silvestris TVC from permafrost.</title>
        <authorList>
            <person name="Wang J."/>
            <person name="Geng K."/>
            <person name="Ul-Haque F."/>
            <person name="Crombie A.T."/>
            <person name="Street L.E."/>
            <person name="Wookey P.A."/>
            <person name="Murrell J.C."/>
            <person name="Pratscher J."/>
        </authorList>
    </citation>
    <scope>NUCLEOTIDE SEQUENCE [LARGE SCALE GENOMIC DNA]</scope>
    <source>
        <strain evidence="6 7">TVC</strain>
    </source>
</reference>
<dbReference type="SMART" id="SM00248">
    <property type="entry name" value="ANK"/>
    <property type="match status" value="5"/>
</dbReference>
<dbReference type="Gene3D" id="3.40.190.10">
    <property type="entry name" value="Periplasmic binding protein-like II"/>
    <property type="match status" value="2"/>
</dbReference>
<dbReference type="SUPFAM" id="SSF48403">
    <property type="entry name" value="Ankyrin repeat"/>
    <property type="match status" value="1"/>
</dbReference>
<dbReference type="PANTHER" id="PTHR24126">
    <property type="entry name" value="ANKYRIN REPEAT, PH AND SEC7 DOMAIN CONTAINING PROTEIN SECG-RELATED"/>
    <property type="match status" value="1"/>
</dbReference>